<dbReference type="Proteomes" id="UP001162992">
    <property type="component" value="Chromosome 3"/>
</dbReference>
<name>A0ACC2EBB3_DIPCM</name>
<reference evidence="2" key="1">
    <citation type="journal article" date="2024" name="Proc. Natl. Acad. Sci. U.S.A.">
        <title>Extraordinary preservation of gene collinearity over three hundred million years revealed in homosporous lycophytes.</title>
        <authorList>
            <person name="Li C."/>
            <person name="Wickell D."/>
            <person name="Kuo L.Y."/>
            <person name="Chen X."/>
            <person name="Nie B."/>
            <person name="Liao X."/>
            <person name="Peng D."/>
            <person name="Ji J."/>
            <person name="Jenkins J."/>
            <person name="Williams M."/>
            <person name="Shu S."/>
            <person name="Plott C."/>
            <person name="Barry K."/>
            <person name="Rajasekar S."/>
            <person name="Grimwood J."/>
            <person name="Han X."/>
            <person name="Sun S."/>
            <person name="Hou Z."/>
            <person name="He W."/>
            <person name="Dai G."/>
            <person name="Sun C."/>
            <person name="Schmutz J."/>
            <person name="Leebens-Mack J.H."/>
            <person name="Li F.W."/>
            <person name="Wang L."/>
        </authorList>
    </citation>
    <scope>NUCLEOTIDE SEQUENCE [LARGE SCALE GENOMIC DNA]</scope>
    <source>
        <strain evidence="2">cv. PW_Plant_1</strain>
    </source>
</reference>
<keyword evidence="2" id="KW-1185">Reference proteome</keyword>
<protein>
    <submittedName>
        <fullName evidence="1">Uncharacterized protein</fullName>
    </submittedName>
</protein>
<accession>A0ACC2EBB3</accession>
<comment type="caution">
    <text evidence="1">The sequence shown here is derived from an EMBL/GenBank/DDBJ whole genome shotgun (WGS) entry which is preliminary data.</text>
</comment>
<organism evidence="1 2">
    <name type="scientific">Diphasiastrum complanatum</name>
    <name type="common">Issler's clubmoss</name>
    <name type="synonym">Lycopodium complanatum</name>
    <dbReference type="NCBI Taxonomy" id="34168"/>
    <lineage>
        <taxon>Eukaryota</taxon>
        <taxon>Viridiplantae</taxon>
        <taxon>Streptophyta</taxon>
        <taxon>Embryophyta</taxon>
        <taxon>Tracheophyta</taxon>
        <taxon>Lycopodiopsida</taxon>
        <taxon>Lycopodiales</taxon>
        <taxon>Lycopodiaceae</taxon>
        <taxon>Lycopodioideae</taxon>
        <taxon>Diphasiastrum</taxon>
    </lineage>
</organism>
<evidence type="ECO:0000313" key="2">
    <source>
        <dbReference type="Proteomes" id="UP001162992"/>
    </source>
</evidence>
<gene>
    <name evidence="1" type="ORF">O6H91_03G125700</name>
</gene>
<dbReference type="EMBL" id="CM055094">
    <property type="protein sequence ID" value="KAJ7563786.1"/>
    <property type="molecule type" value="Genomic_DNA"/>
</dbReference>
<sequence>MSKSALRDLNTPPLSESLRSNKGGKKNAMKVVSQAGSNDENDALKLNQLVTKRPNQSISSENKRLNRKPSRINCSSTPTTTAAPAPAQIDPLAVQNDAPAEPPGQEIEYVPSEELKALEGSENVLATLLERLDSKEWLTVWDALTHVRQLSIFSSSSMLPILNAVILLVIKAMKNPRSALCKTSIMASSDLFKAYADQMLDAFDPLLLQLLLKASQDKKFVCEEAERALIGMTTWISPNLLLQKLLPYATHRHPRVRAKAAICISNTVSKLGIREIMDFGIEQLIHIAASQLNDQLPEGREAARKLIMVLHAAYKQCYLSENHVETTDDVWEQLCVNKLSAMTAQAVLRVS</sequence>
<evidence type="ECO:0000313" key="1">
    <source>
        <dbReference type="EMBL" id="KAJ7563786.1"/>
    </source>
</evidence>
<proteinExistence type="predicted"/>